<accession>D7FJ60</accession>
<organism evidence="3 4">
    <name type="scientific">Ectocarpus siliculosus</name>
    <name type="common">Brown alga</name>
    <name type="synonym">Conferva siliculosa</name>
    <dbReference type="NCBI Taxonomy" id="2880"/>
    <lineage>
        <taxon>Eukaryota</taxon>
        <taxon>Sar</taxon>
        <taxon>Stramenopiles</taxon>
        <taxon>Ochrophyta</taxon>
        <taxon>PX clade</taxon>
        <taxon>Phaeophyceae</taxon>
        <taxon>Ectocarpales</taxon>
        <taxon>Ectocarpaceae</taxon>
        <taxon>Ectocarpus</taxon>
    </lineage>
</organism>
<protein>
    <recommendedName>
        <fullName evidence="2">WSC domain-containing protein</fullName>
    </recommendedName>
</protein>
<dbReference type="InterPro" id="IPR002889">
    <property type="entry name" value="WSC_carb-bd"/>
</dbReference>
<keyword evidence="1" id="KW-0732">Signal</keyword>
<dbReference type="InParanoid" id="D7FJ60"/>
<dbReference type="AlphaFoldDB" id="D7FJ60"/>
<feature type="signal peptide" evidence="1">
    <location>
        <begin position="1"/>
        <end position="19"/>
    </location>
</feature>
<dbReference type="PROSITE" id="PS51212">
    <property type="entry name" value="WSC"/>
    <property type="match status" value="1"/>
</dbReference>
<evidence type="ECO:0000259" key="2">
    <source>
        <dbReference type="PROSITE" id="PS51212"/>
    </source>
</evidence>
<dbReference type="OrthoDB" id="2019572at2759"/>
<dbReference type="EMBL" id="FN647916">
    <property type="protein sequence ID" value="CBJ28970.1"/>
    <property type="molecule type" value="Genomic_DNA"/>
</dbReference>
<gene>
    <name evidence="3" type="ORF">Esi_0127_0047</name>
</gene>
<evidence type="ECO:0000313" key="4">
    <source>
        <dbReference type="Proteomes" id="UP000002630"/>
    </source>
</evidence>
<feature type="chain" id="PRO_5003095233" description="WSC domain-containing protein" evidence="1">
    <location>
        <begin position="20"/>
        <end position="460"/>
    </location>
</feature>
<dbReference type="EMBL" id="FN649729">
    <property type="protein sequence ID" value="CBJ28970.1"/>
    <property type="molecule type" value="Genomic_DNA"/>
</dbReference>
<name>D7FJ60_ECTSI</name>
<dbReference type="Pfam" id="PF01822">
    <property type="entry name" value="WSC"/>
    <property type="match status" value="1"/>
</dbReference>
<dbReference type="SMART" id="SM00321">
    <property type="entry name" value="WSC"/>
    <property type="match status" value="1"/>
</dbReference>
<proteinExistence type="predicted"/>
<dbReference type="Proteomes" id="UP000002630">
    <property type="component" value="Linkage Group LG04"/>
</dbReference>
<evidence type="ECO:0000313" key="3">
    <source>
        <dbReference type="EMBL" id="CBJ28970.1"/>
    </source>
</evidence>
<evidence type="ECO:0000256" key="1">
    <source>
        <dbReference type="SAM" id="SignalP"/>
    </source>
</evidence>
<keyword evidence="4" id="KW-1185">Reference proteome</keyword>
<feature type="domain" description="WSC" evidence="2">
    <location>
        <begin position="213"/>
        <end position="311"/>
    </location>
</feature>
<sequence>MRTDVILLGLASLLANALASEGGLSQHKPFLRKTSVGDARGRSLQSATTQTCSNGIEGIESANGDVCCPTACGFCGGEACTEAAVNAGLDDGDCCFGDIIVSGASCSENQMAPCIIDDASQESAGDTCSNTDGVEGISSGDGDVCCPSECVLCGGRDCTEAALAAGLADGDCCVSDITKEGVKCSDSGAAPCVAYDSEDETGSPLVQEASTPVYIALGCGKIGDYEDPFTVSSTVSDLTAEACYELCASESSLYFGLVEGNVCSCGDEETFVETFLDTYDEQTAATCSTACPGSPDETCGGAQAFDLYQILPTCTGGIVGVEAASGDVCCPFSCGECGGDRCVGEGGCCEHTIQSREDLCEYTNAAPCVFNVVAPPPTPVPAPTTPMPTRPPGPVSTCTGDIPGLESDDGTVCCMEHCSSCRIESADQCVGVPACCQEKILLTGVKCSDEGVEEGPCILM</sequence>
<reference evidence="3 4" key="1">
    <citation type="journal article" date="2010" name="Nature">
        <title>The Ectocarpus genome and the independent evolution of multicellularity in brown algae.</title>
        <authorList>
            <person name="Cock J.M."/>
            <person name="Sterck L."/>
            <person name="Rouze P."/>
            <person name="Scornet D."/>
            <person name="Allen A.E."/>
            <person name="Amoutzias G."/>
            <person name="Anthouard V."/>
            <person name="Artiguenave F."/>
            <person name="Aury J.M."/>
            <person name="Badger J.H."/>
            <person name="Beszteri B."/>
            <person name="Billiau K."/>
            <person name="Bonnet E."/>
            <person name="Bothwell J.H."/>
            <person name="Bowler C."/>
            <person name="Boyen C."/>
            <person name="Brownlee C."/>
            <person name="Carrano C.J."/>
            <person name="Charrier B."/>
            <person name="Cho G.Y."/>
            <person name="Coelho S.M."/>
            <person name="Collen J."/>
            <person name="Corre E."/>
            <person name="Da Silva C."/>
            <person name="Delage L."/>
            <person name="Delaroque N."/>
            <person name="Dittami S.M."/>
            <person name="Doulbeau S."/>
            <person name="Elias M."/>
            <person name="Farnham G."/>
            <person name="Gachon C.M."/>
            <person name="Gschloessl B."/>
            <person name="Heesch S."/>
            <person name="Jabbari K."/>
            <person name="Jubin C."/>
            <person name="Kawai H."/>
            <person name="Kimura K."/>
            <person name="Kloareg B."/>
            <person name="Kupper F.C."/>
            <person name="Lang D."/>
            <person name="Le Bail A."/>
            <person name="Leblanc C."/>
            <person name="Lerouge P."/>
            <person name="Lohr M."/>
            <person name="Lopez P.J."/>
            <person name="Martens C."/>
            <person name="Maumus F."/>
            <person name="Michel G."/>
            <person name="Miranda-Saavedra D."/>
            <person name="Morales J."/>
            <person name="Moreau H."/>
            <person name="Motomura T."/>
            <person name="Nagasato C."/>
            <person name="Napoli C.A."/>
            <person name="Nelson D.R."/>
            <person name="Nyvall-Collen P."/>
            <person name="Peters A.F."/>
            <person name="Pommier C."/>
            <person name="Potin P."/>
            <person name="Poulain J."/>
            <person name="Quesneville H."/>
            <person name="Read B."/>
            <person name="Rensing S.A."/>
            <person name="Ritter A."/>
            <person name="Rousvoal S."/>
            <person name="Samanta M."/>
            <person name="Samson G."/>
            <person name="Schroeder D.C."/>
            <person name="Segurens B."/>
            <person name="Strittmatter M."/>
            <person name="Tonon T."/>
            <person name="Tregear J.W."/>
            <person name="Valentin K."/>
            <person name="von Dassow P."/>
            <person name="Yamagishi T."/>
            <person name="Van de Peer Y."/>
            <person name="Wincker P."/>
        </authorList>
    </citation>
    <scope>NUCLEOTIDE SEQUENCE [LARGE SCALE GENOMIC DNA]</scope>
    <source>
        <strain evidence="4">Ec32 / CCAP1310/4</strain>
    </source>
</reference>